<gene>
    <name evidence="3" type="ordered locus">Dbac_3005</name>
</gene>
<keyword evidence="1" id="KW-0175">Coiled coil</keyword>
<feature type="region of interest" description="Disordered" evidence="2">
    <location>
        <begin position="179"/>
        <end position="277"/>
    </location>
</feature>
<feature type="region of interest" description="Disordered" evidence="2">
    <location>
        <begin position="79"/>
        <end position="104"/>
    </location>
</feature>
<dbReference type="AlphaFoldDB" id="C7LV76"/>
<reference evidence="3 4" key="1">
    <citation type="journal article" date="2009" name="Stand. Genomic Sci.">
        <title>Complete genome sequence of Desulfomicrobium baculatum type strain (X).</title>
        <authorList>
            <person name="Copeland A."/>
            <person name="Spring S."/>
            <person name="Goker M."/>
            <person name="Schneider S."/>
            <person name="Lapidus A."/>
            <person name="Del Rio T.G."/>
            <person name="Tice H."/>
            <person name="Cheng J.F."/>
            <person name="Chen F."/>
            <person name="Nolan M."/>
            <person name="Bruce D."/>
            <person name="Goodwin L."/>
            <person name="Pitluck S."/>
            <person name="Ivanova N."/>
            <person name="Mavrommatis K."/>
            <person name="Ovchinnikova G."/>
            <person name="Pati A."/>
            <person name="Chen A."/>
            <person name="Palaniappan K."/>
            <person name="Land M."/>
            <person name="Hauser L."/>
            <person name="Chang Y.J."/>
            <person name="Jeffries C.C."/>
            <person name="Meincke L."/>
            <person name="Sims D."/>
            <person name="Brettin T."/>
            <person name="Detter J.C."/>
            <person name="Han C."/>
            <person name="Chain P."/>
            <person name="Bristow J."/>
            <person name="Eisen J.A."/>
            <person name="Markowitz V."/>
            <person name="Hugenholtz P."/>
            <person name="Kyrpides N.C."/>
            <person name="Klenk H.P."/>
            <person name="Lucas S."/>
        </authorList>
    </citation>
    <scope>NUCLEOTIDE SEQUENCE [LARGE SCALE GENOMIC DNA]</scope>
    <source>
        <strain evidence="4">DSM 4028 / VKM B-1378 / X</strain>
    </source>
</reference>
<evidence type="ECO:0000313" key="3">
    <source>
        <dbReference type="EMBL" id="ACU91080.1"/>
    </source>
</evidence>
<dbReference type="Proteomes" id="UP000002216">
    <property type="component" value="Chromosome"/>
</dbReference>
<dbReference type="KEGG" id="dba:Dbac_3005"/>
<dbReference type="HOGENOM" id="CLU_462114_0_0_7"/>
<accession>C7LV76</accession>
<protein>
    <submittedName>
        <fullName evidence="3">Uncharacterized protein</fullName>
    </submittedName>
</protein>
<feature type="region of interest" description="Disordered" evidence="2">
    <location>
        <begin position="127"/>
        <end position="166"/>
    </location>
</feature>
<feature type="compositionally biased region" description="Low complexity" evidence="2">
    <location>
        <begin position="209"/>
        <end position="232"/>
    </location>
</feature>
<sequence length="590" mass="63620">MTTSTNQTDDIIELTEIVEEGISLDKKFEDFAMDKAVDAKSLDQELDDLLRDADTQSKPAARAADDEIDLDILFEEPVAAAAQPQPRTASAATQAPDQSMDISDLDDLFDSLGIGENAEHDTALDIILDGDTPEPRKHGAEPFYPSDSIDLELEIPGMENGDNNSNILDLTEDLLADIPETVLLESADKPIPEPTTAPEKPEATSSKQAPAPESPAVDPAPAPAEFAAEPEGPAGGKSGQAVVEQEASLVDTDEPTPVYEEPDHAPSSPPVTVTDIELEQPRIAAEQAVTTEAEISTAELEIISARLDALESRPEPSPAPGAEELLALLPQFPQELPVTRNLRQELMEHVESRVSELASSSSLDGLQESVSALQSQVEAIPDIRAELAKTPPLSALQKLEADLDEVRNLIQPREELQPEQILALLPQSPQGWPVAQALRQEIIEHVESRVSELASSSSMDGLQESVNALQSQVESIPDIRAELAKTLPASAMQKMEAELEDLRTLVRSQEETLDALQAALSDKDAFIAKLSDNENRLREERDALAARAGAAPDPDAIKSELHEYVQQQVPLAAAKIVREEIQALLKELGG</sequence>
<evidence type="ECO:0000256" key="2">
    <source>
        <dbReference type="SAM" id="MobiDB-lite"/>
    </source>
</evidence>
<feature type="coiled-coil region" evidence="1">
    <location>
        <begin position="492"/>
        <end position="547"/>
    </location>
</feature>
<keyword evidence="4" id="KW-1185">Reference proteome</keyword>
<name>C7LV76_DESBD</name>
<evidence type="ECO:0000256" key="1">
    <source>
        <dbReference type="SAM" id="Coils"/>
    </source>
</evidence>
<dbReference type="STRING" id="525897.Dbac_3005"/>
<dbReference type="EMBL" id="CP001629">
    <property type="protein sequence ID" value="ACU91080.1"/>
    <property type="molecule type" value="Genomic_DNA"/>
</dbReference>
<dbReference type="RefSeq" id="WP_015775169.1">
    <property type="nucleotide sequence ID" value="NC_013173.1"/>
</dbReference>
<feature type="compositionally biased region" description="Low complexity" evidence="2">
    <location>
        <begin position="79"/>
        <end position="102"/>
    </location>
</feature>
<organism evidence="3 4">
    <name type="scientific">Desulfomicrobium baculatum (strain DSM 4028 / VKM B-1378 / X)</name>
    <name type="common">Desulfovibrio baculatus</name>
    <dbReference type="NCBI Taxonomy" id="525897"/>
    <lineage>
        <taxon>Bacteria</taxon>
        <taxon>Pseudomonadati</taxon>
        <taxon>Thermodesulfobacteriota</taxon>
        <taxon>Desulfovibrionia</taxon>
        <taxon>Desulfovibrionales</taxon>
        <taxon>Desulfomicrobiaceae</taxon>
        <taxon>Desulfomicrobium</taxon>
    </lineage>
</organism>
<proteinExistence type="predicted"/>
<dbReference type="OrthoDB" id="5469675at2"/>
<evidence type="ECO:0000313" key="4">
    <source>
        <dbReference type="Proteomes" id="UP000002216"/>
    </source>
</evidence>